<reference evidence="1 2" key="1">
    <citation type="submission" date="2011-08" db="EMBL/GenBank/DDBJ databases">
        <title>The Genome Sequence of Plasmodium vivax India VII.</title>
        <authorList>
            <consortium name="The Broad Institute Genome Sequencing Platform"/>
            <consortium name="The Broad Institute Genome Sequencing Center for Infectious Disease"/>
            <person name="Neafsey D."/>
            <person name="Carlton J."/>
            <person name="Barnwell J."/>
            <person name="Collins W."/>
            <person name="Escalante A."/>
            <person name="Mullikin J."/>
            <person name="Saul A."/>
            <person name="Guigo R."/>
            <person name="Camara F."/>
            <person name="Young S.K."/>
            <person name="Zeng Q."/>
            <person name="Gargeya S."/>
            <person name="Fitzgerald M."/>
            <person name="Haas B."/>
            <person name="Abouelleil A."/>
            <person name="Alvarado L."/>
            <person name="Arachchi H.M."/>
            <person name="Berlin A."/>
            <person name="Brown A."/>
            <person name="Chapman S.B."/>
            <person name="Chen Z."/>
            <person name="Dunbar C."/>
            <person name="Freedman E."/>
            <person name="Gearin G."/>
            <person name="Gellesch M."/>
            <person name="Goldberg J."/>
            <person name="Griggs A."/>
            <person name="Gujja S."/>
            <person name="Heiman D."/>
            <person name="Howarth C."/>
            <person name="Larson L."/>
            <person name="Lui A."/>
            <person name="MacDonald P.J.P."/>
            <person name="Montmayeur A."/>
            <person name="Murphy C."/>
            <person name="Neiman D."/>
            <person name="Pearson M."/>
            <person name="Priest M."/>
            <person name="Roberts A."/>
            <person name="Saif S."/>
            <person name="Shea T."/>
            <person name="Shenoy N."/>
            <person name="Sisk P."/>
            <person name="Stolte C."/>
            <person name="Sykes S."/>
            <person name="Wortman J."/>
            <person name="Nusbaum C."/>
            <person name="Birren B."/>
        </authorList>
    </citation>
    <scope>NUCLEOTIDE SEQUENCE [LARGE SCALE GENOMIC DNA]</scope>
    <source>
        <strain evidence="1 2">India VII</strain>
    </source>
</reference>
<dbReference type="EMBL" id="KQ234192">
    <property type="protein sequence ID" value="KMZ82431.1"/>
    <property type="molecule type" value="Genomic_DNA"/>
</dbReference>
<evidence type="ECO:0008006" key="3">
    <source>
        <dbReference type="Google" id="ProtNLM"/>
    </source>
</evidence>
<evidence type="ECO:0000313" key="1">
    <source>
        <dbReference type="EMBL" id="KMZ82431.1"/>
    </source>
</evidence>
<dbReference type="Proteomes" id="UP000053562">
    <property type="component" value="Unassembled WGS sequence"/>
</dbReference>
<dbReference type="InterPro" id="IPR008780">
    <property type="entry name" value="Plasmodium_Vir"/>
</dbReference>
<sequence length="109" mass="13296">MEEQDEDIYFLPSVYNYKHIDNGNYYYHGDTDNCDELKRDLINEFDGVEDFCMKTTGILKNFHNLNFHTSIDEDKCEIVNYWVYNYLFNRIKKKDKRDPFEILARILIF</sequence>
<dbReference type="AlphaFoldDB" id="A0A0J9SIJ6"/>
<protein>
    <recommendedName>
        <fullName evidence="3">PIR Superfamily Protein</fullName>
    </recommendedName>
</protein>
<dbReference type="OrthoDB" id="385511at2759"/>
<accession>A0A0J9SIJ6</accession>
<dbReference type="Pfam" id="PF05795">
    <property type="entry name" value="Plasmodium_Vir"/>
    <property type="match status" value="1"/>
</dbReference>
<gene>
    <name evidence="1" type="ORF">PVIIG_06133</name>
</gene>
<name>A0A0J9SIJ6_PLAVI</name>
<evidence type="ECO:0000313" key="2">
    <source>
        <dbReference type="Proteomes" id="UP000053562"/>
    </source>
</evidence>
<organism evidence="1 2">
    <name type="scientific">Plasmodium vivax India VII</name>
    <dbReference type="NCBI Taxonomy" id="1077284"/>
    <lineage>
        <taxon>Eukaryota</taxon>
        <taxon>Sar</taxon>
        <taxon>Alveolata</taxon>
        <taxon>Apicomplexa</taxon>
        <taxon>Aconoidasida</taxon>
        <taxon>Haemosporida</taxon>
        <taxon>Plasmodiidae</taxon>
        <taxon>Plasmodium</taxon>
        <taxon>Plasmodium (Plasmodium)</taxon>
    </lineage>
</organism>
<proteinExistence type="predicted"/>